<accession>A0A0C3AR94</accession>
<sequence>MPSSISYSSILPKFPDKQRRPGIIQLPQALSTRPANVVAKQSGHNGLAKQSQNVAPDAILKGKPQLPTPSPSPASRSKQAAQAQTTQAPAPAPASAQQSRRKQKRSSLGNIVLNVGDKLAVAPSSVAGDASATSGPVILSPPPTPAQRATKKASSASSRNKSKNRTPSSGHVRQSSKSMTSLPVSPPLTPDAFKFPPVAVEEAVFAPLLPPIKLAQDMAQSDDSLPLADEDEVIVWKQPQTPTFALPAPKQRALSTPSRTPSPTESFKWEDVKNLPRLSPATVAQLKEQYDIRPSEAFKHQQLDTTHEPDLLMSLLSNSSSSSCPPTPGASPDRIYATPSKPIAIGRRPNGASHVRTPSFPAYPPSGRLALMQYKEDVAEAFGLDVRDELAVQKATEAWRAYAGSTFNHSPETERVPPPKFLGRLFL</sequence>
<evidence type="ECO:0000313" key="2">
    <source>
        <dbReference type="EMBL" id="KIM22569.1"/>
    </source>
</evidence>
<evidence type="ECO:0000313" key="3">
    <source>
        <dbReference type="Proteomes" id="UP000054097"/>
    </source>
</evidence>
<reference evidence="3" key="2">
    <citation type="submission" date="2015-01" db="EMBL/GenBank/DDBJ databases">
        <title>Evolutionary Origins and Diversification of the Mycorrhizal Mutualists.</title>
        <authorList>
            <consortium name="DOE Joint Genome Institute"/>
            <consortium name="Mycorrhizal Genomics Consortium"/>
            <person name="Kohler A."/>
            <person name="Kuo A."/>
            <person name="Nagy L.G."/>
            <person name="Floudas D."/>
            <person name="Copeland A."/>
            <person name="Barry K.W."/>
            <person name="Cichocki N."/>
            <person name="Veneault-Fourrey C."/>
            <person name="LaButti K."/>
            <person name="Lindquist E.A."/>
            <person name="Lipzen A."/>
            <person name="Lundell T."/>
            <person name="Morin E."/>
            <person name="Murat C."/>
            <person name="Riley R."/>
            <person name="Ohm R."/>
            <person name="Sun H."/>
            <person name="Tunlid A."/>
            <person name="Henrissat B."/>
            <person name="Grigoriev I.V."/>
            <person name="Hibbett D.S."/>
            <person name="Martin F."/>
        </authorList>
    </citation>
    <scope>NUCLEOTIDE SEQUENCE [LARGE SCALE GENOMIC DNA]</scope>
    <source>
        <strain evidence="3">MAFF 305830</strain>
    </source>
</reference>
<protein>
    <submittedName>
        <fullName evidence="2">Uncharacterized protein</fullName>
    </submittedName>
</protein>
<name>A0A0C3AR94_SERVB</name>
<reference evidence="2 3" key="1">
    <citation type="submission" date="2014-04" db="EMBL/GenBank/DDBJ databases">
        <authorList>
            <consortium name="DOE Joint Genome Institute"/>
            <person name="Kuo A."/>
            <person name="Zuccaro A."/>
            <person name="Kohler A."/>
            <person name="Nagy L.G."/>
            <person name="Floudas D."/>
            <person name="Copeland A."/>
            <person name="Barry K.W."/>
            <person name="Cichocki N."/>
            <person name="Veneault-Fourrey C."/>
            <person name="LaButti K."/>
            <person name="Lindquist E.A."/>
            <person name="Lipzen A."/>
            <person name="Lundell T."/>
            <person name="Morin E."/>
            <person name="Murat C."/>
            <person name="Sun H."/>
            <person name="Tunlid A."/>
            <person name="Henrissat B."/>
            <person name="Grigoriev I.V."/>
            <person name="Hibbett D.S."/>
            <person name="Martin F."/>
            <person name="Nordberg H.P."/>
            <person name="Cantor M.N."/>
            <person name="Hua S.X."/>
        </authorList>
    </citation>
    <scope>NUCLEOTIDE SEQUENCE [LARGE SCALE GENOMIC DNA]</scope>
    <source>
        <strain evidence="2 3">MAFF 305830</strain>
    </source>
</reference>
<feature type="compositionally biased region" description="Polar residues" evidence="1">
    <location>
        <begin position="167"/>
        <end position="183"/>
    </location>
</feature>
<gene>
    <name evidence="2" type="ORF">M408DRAFT_332870</name>
</gene>
<dbReference type="AlphaFoldDB" id="A0A0C3AR94"/>
<feature type="region of interest" description="Disordered" evidence="1">
    <location>
        <begin position="1"/>
        <end position="191"/>
    </location>
</feature>
<feature type="region of interest" description="Disordered" evidence="1">
    <location>
        <begin position="248"/>
        <end position="267"/>
    </location>
</feature>
<keyword evidence="3" id="KW-1185">Reference proteome</keyword>
<feature type="compositionally biased region" description="Low complexity" evidence="1">
    <location>
        <begin position="73"/>
        <end position="98"/>
    </location>
</feature>
<feature type="compositionally biased region" description="Polar residues" evidence="1">
    <location>
        <begin position="42"/>
        <end position="54"/>
    </location>
</feature>
<dbReference type="HOGENOM" id="CLU_634787_0_0_1"/>
<dbReference type="OrthoDB" id="3229743at2759"/>
<organism evidence="2 3">
    <name type="scientific">Serendipita vermifera MAFF 305830</name>
    <dbReference type="NCBI Taxonomy" id="933852"/>
    <lineage>
        <taxon>Eukaryota</taxon>
        <taxon>Fungi</taxon>
        <taxon>Dikarya</taxon>
        <taxon>Basidiomycota</taxon>
        <taxon>Agaricomycotina</taxon>
        <taxon>Agaricomycetes</taxon>
        <taxon>Sebacinales</taxon>
        <taxon>Serendipitaceae</taxon>
        <taxon>Serendipita</taxon>
    </lineage>
</organism>
<dbReference type="Proteomes" id="UP000054097">
    <property type="component" value="Unassembled WGS sequence"/>
</dbReference>
<proteinExistence type="predicted"/>
<feature type="compositionally biased region" description="Low complexity" evidence="1">
    <location>
        <begin position="255"/>
        <end position="264"/>
    </location>
</feature>
<dbReference type="EMBL" id="KN824353">
    <property type="protein sequence ID" value="KIM22569.1"/>
    <property type="molecule type" value="Genomic_DNA"/>
</dbReference>
<evidence type="ECO:0000256" key="1">
    <source>
        <dbReference type="SAM" id="MobiDB-lite"/>
    </source>
</evidence>